<dbReference type="Pfam" id="PF13191">
    <property type="entry name" value="AAA_16"/>
    <property type="match status" value="1"/>
</dbReference>
<gene>
    <name evidence="2" type="ORF">DXC81_00365</name>
</gene>
<sequence>MAKTPNPFKPTAGKVPPVLIGRQDVLDGFESGLADGAGAPGRLMLITGQRGFGKTVMLSEIRSIAEREGWFVVADNASVGMCDRLVRAIRPRGMRMREVGIAPSVGVAGLATATLGGMTLEAPPVDARTLRDAVTERLEKMPRGKGVLIAIDETQGVSMGDVVALAETFQHVQADQDQTGLPDAQKKGIAFVFAGLPSLVDDILNNKVSTFLQRAERHTLAEVPLVETRDAYVDVVESSGKAIDDELALRAAKAAGGHPYMIQLIGYHMWRSADRRGSKVIDSVDVDAGVRDALHAFYEAVCAPTYYGLRSPQRLFLEAMARDNEGVTRVADIGARVERTDSWVHKYRASLIRERVIEAAGYGLARCCIPHLCEYIRDEVFWHERE</sequence>
<name>A0A3E4QY72_9ACTN</name>
<protein>
    <submittedName>
        <fullName evidence="2">ATP-binding protein</fullName>
    </submittedName>
</protein>
<organism evidence="2 3">
    <name type="scientific">Collinsella tanakaei</name>
    <dbReference type="NCBI Taxonomy" id="626935"/>
    <lineage>
        <taxon>Bacteria</taxon>
        <taxon>Bacillati</taxon>
        <taxon>Actinomycetota</taxon>
        <taxon>Coriobacteriia</taxon>
        <taxon>Coriobacteriales</taxon>
        <taxon>Coriobacteriaceae</taxon>
        <taxon>Collinsella</taxon>
    </lineage>
</organism>
<dbReference type="Proteomes" id="UP000260943">
    <property type="component" value="Unassembled WGS sequence"/>
</dbReference>
<dbReference type="RefSeq" id="WP_117678688.1">
    <property type="nucleotide sequence ID" value="NZ_QSRJ01000001.1"/>
</dbReference>
<dbReference type="AlphaFoldDB" id="A0A3E4QY72"/>
<dbReference type="InterPro" id="IPR027417">
    <property type="entry name" value="P-loop_NTPase"/>
</dbReference>
<feature type="domain" description="Orc1-like AAA ATPase" evidence="1">
    <location>
        <begin position="19"/>
        <end position="174"/>
    </location>
</feature>
<dbReference type="Gene3D" id="3.40.50.300">
    <property type="entry name" value="P-loop containing nucleotide triphosphate hydrolases"/>
    <property type="match status" value="1"/>
</dbReference>
<dbReference type="GO" id="GO:0005524">
    <property type="term" value="F:ATP binding"/>
    <property type="evidence" value="ECO:0007669"/>
    <property type="project" value="UniProtKB-KW"/>
</dbReference>
<keyword evidence="2" id="KW-0547">Nucleotide-binding</keyword>
<evidence type="ECO:0000313" key="3">
    <source>
        <dbReference type="Proteomes" id="UP000260943"/>
    </source>
</evidence>
<dbReference type="InterPro" id="IPR041664">
    <property type="entry name" value="AAA_16"/>
</dbReference>
<dbReference type="EMBL" id="QSRJ01000001">
    <property type="protein sequence ID" value="RGL12160.1"/>
    <property type="molecule type" value="Genomic_DNA"/>
</dbReference>
<keyword evidence="2" id="KW-0067">ATP-binding</keyword>
<evidence type="ECO:0000259" key="1">
    <source>
        <dbReference type="Pfam" id="PF13191"/>
    </source>
</evidence>
<reference evidence="2 3" key="1">
    <citation type="submission" date="2018-08" db="EMBL/GenBank/DDBJ databases">
        <title>A genome reference for cultivated species of the human gut microbiota.</title>
        <authorList>
            <person name="Zou Y."/>
            <person name="Xue W."/>
            <person name="Luo G."/>
        </authorList>
    </citation>
    <scope>NUCLEOTIDE SEQUENCE [LARGE SCALE GENOMIC DNA]</scope>
    <source>
        <strain evidence="2 3">TF08-14</strain>
    </source>
</reference>
<comment type="caution">
    <text evidence="2">The sequence shown here is derived from an EMBL/GenBank/DDBJ whole genome shotgun (WGS) entry which is preliminary data.</text>
</comment>
<dbReference type="PANTHER" id="PTHR34301">
    <property type="entry name" value="DNA-BINDING PROTEIN-RELATED"/>
    <property type="match status" value="1"/>
</dbReference>
<proteinExistence type="predicted"/>
<dbReference type="PANTHER" id="PTHR34301:SF8">
    <property type="entry name" value="ATPASE DOMAIN-CONTAINING PROTEIN"/>
    <property type="match status" value="1"/>
</dbReference>
<evidence type="ECO:0000313" key="2">
    <source>
        <dbReference type="EMBL" id="RGL12160.1"/>
    </source>
</evidence>
<accession>A0A3E4QY72</accession>
<dbReference type="SUPFAM" id="SSF52540">
    <property type="entry name" value="P-loop containing nucleoside triphosphate hydrolases"/>
    <property type="match status" value="1"/>
</dbReference>